<dbReference type="InterPro" id="IPR016161">
    <property type="entry name" value="Ald_DH/histidinol_DH"/>
</dbReference>
<dbReference type="PROSITE" id="PS00070">
    <property type="entry name" value="ALDEHYDE_DEHYDR_CYS"/>
    <property type="match status" value="1"/>
</dbReference>
<dbReference type="Pfam" id="PF00171">
    <property type="entry name" value="Aldedh"/>
    <property type="match status" value="1"/>
</dbReference>
<comment type="caution">
    <text evidence="6">The sequence shown here is derived from an EMBL/GenBank/DDBJ whole genome shotgun (WGS) entry which is preliminary data.</text>
</comment>
<name>A0ABV5Y589_ARTRM</name>
<accession>A0ABV5Y589</accession>
<dbReference type="PANTHER" id="PTHR42804:SF1">
    <property type="entry name" value="ALDEHYDE DEHYDROGENASE-RELATED"/>
    <property type="match status" value="1"/>
</dbReference>
<keyword evidence="7" id="KW-1185">Reference proteome</keyword>
<organism evidence="6 7">
    <name type="scientific">Arthrobacter ramosus</name>
    <dbReference type="NCBI Taxonomy" id="1672"/>
    <lineage>
        <taxon>Bacteria</taxon>
        <taxon>Bacillati</taxon>
        <taxon>Actinomycetota</taxon>
        <taxon>Actinomycetes</taxon>
        <taxon>Micrococcales</taxon>
        <taxon>Micrococcaceae</taxon>
        <taxon>Arthrobacter</taxon>
    </lineage>
</organism>
<evidence type="ECO:0000256" key="3">
    <source>
        <dbReference type="ARBA" id="ARBA00024226"/>
    </source>
</evidence>
<sequence>MGGKDAAMVFPDADLDLASEQVLFEVLRSTGQKCTATSRLILADAIAYEFLERFEARLEDWQTRASQTGRTHGAVGP</sequence>
<keyword evidence="2" id="KW-0560">Oxidoreductase</keyword>
<evidence type="ECO:0000259" key="5">
    <source>
        <dbReference type="Pfam" id="PF00171"/>
    </source>
</evidence>
<evidence type="ECO:0000256" key="1">
    <source>
        <dbReference type="ARBA" id="ARBA00009986"/>
    </source>
</evidence>
<dbReference type="PANTHER" id="PTHR42804">
    <property type="entry name" value="ALDEHYDE DEHYDROGENASE"/>
    <property type="match status" value="1"/>
</dbReference>
<dbReference type="InterPro" id="IPR015590">
    <property type="entry name" value="Aldehyde_DH_dom"/>
</dbReference>
<dbReference type="InterPro" id="IPR016163">
    <property type="entry name" value="Ald_DH_C"/>
</dbReference>
<proteinExistence type="inferred from homology"/>
<dbReference type="SUPFAM" id="SSF53720">
    <property type="entry name" value="ALDH-like"/>
    <property type="match status" value="1"/>
</dbReference>
<dbReference type="EMBL" id="JBHMBC010000040">
    <property type="protein sequence ID" value="MFB9822150.1"/>
    <property type="molecule type" value="Genomic_DNA"/>
</dbReference>
<protein>
    <recommendedName>
        <fullName evidence="3">aldehyde dehydrogenase (NAD(+))</fullName>
        <ecNumber evidence="3">1.2.1.3</ecNumber>
    </recommendedName>
</protein>
<gene>
    <name evidence="6" type="ORF">ACFFP1_22010</name>
</gene>
<evidence type="ECO:0000313" key="6">
    <source>
        <dbReference type="EMBL" id="MFB9822150.1"/>
    </source>
</evidence>
<evidence type="ECO:0000313" key="7">
    <source>
        <dbReference type="Proteomes" id="UP001589702"/>
    </source>
</evidence>
<reference evidence="6 7" key="1">
    <citation type="submission" date="2024-09" db="EMBL/GenBank/DDBJ databases">
        <authorList>
            <person name="Sun Q."/>
            <person name="Mori K."/>
        </authorList>
    </citation>
    <scope>NUCLEOTIDE SEQUENCE [LARGE SCALE GENOMIC DNA]</scope>
    <source>
        <strain evidence="6 7">JCM 1334</strain>
    </source>
</reference>
<evidence type="ECO:0000256" key="4">
    <source>
        <dbReference type="ARBA" id="ARBA00049194"/>
    </source>
</evidence>
<dbReference type="Proteomes" id="UP001589702">
    <property type="component" value="Unassembled WGS sequence"/>
</dbReference>
<evidence type="ECO:0000256" key="2">
    <source>
        <dbReference type="ARBA" id="ARBA00023002"/>
    </source>
</evidence>
<comment type="catalytic activity">
    <reaction evidence="4">
        <text>an aldehyde + NAD(+) + H2O = a carboxylate + NADH + 2 H(+)</text>
        <dbReference type="Rhea" id="RHEA:16185"/>
        <dbReference type="ChEBI" id="CHEBI:15377"/>
        <dbReference type="ChEBI" id="CHEBI:15378"/>
        <dbReference type="ChEBI" id="CHEBI:17478"/>
        <dbReference type="ChEBI" id="CHEBI:29067"/>
        <dbReference type="ChEBI" id="CHEBI:57540"/>
        <dbReference type="ChEBI" id="CHEBI:57945"/>
        <dbReference type="EC" id="1.2.1.3"/>
    </reaction>
</comment>
<comment type="similarity">
    <text evidence="1">Belongs to the aldehyde dehydrogenase family.</text>
</comment>
<dbReference type="EC" id="1.2.1.3" evidence="3"/>
<dbReference type="Gene3D" id="3.40.309.10">
    <property type="entry name" value="Aldehyde Dehydrogenase, Chain A, domain 2"/>
    <property type="match status" value="1"/>
</dbReference>
<dbReference type="InterPro" id="IPR016160">
    <property type="entry name" value="Ald_DH_CS_CYS"/>
</dbReference>
<dbReference type="RefSeq" id="WP_268818912.1">
    <property type="nucleotide sequence ID" value="NZ_BAAAWN010000001.1"/>
</dbReference>
<feature type="domain" description="Aldehyde dehydrogenase" evidence="5">
    <location>
        <begin position="1"/>
        <end position="67"/>
    </location>
</feature>